<organism evidence="1 2">
    <name type="scientific">Paracoccus litorisediminis</name>
    <dbReference type="NCBI Taxonomy" id="2006130"/>
    <lineage>
        <taxon>Bacteria</taxon>
        <taxon>Pseudomonadati</taxon>
        <taxon>Pseudomonadota</taxon>
        <taxon>Alphaproteobacteria</taxon>
        <taxon>Rhodobacterales</taxon>
        <taxon>Paracoccaceae</taxon>
        <taxon>Paracoccus</taxon>
    </lineage>
</organism>
<dbReference type="InterPro" id="IPR011050">
    <property type="entry name" value="Pectin_lyase_fold/virulence"/>
</dbReference>
<dbReference type="EMBL" id="WMIG01000003">
    <property type="protein sequence ID" value="MTH59478.1"/>
    <property type="molecule type" value="Genomic_DNA"/>
</dbReference>
<dbReference type="AlphaFoldDB" id="A0A844HKF0"/>
<dbReference type="Proteomes" id="UP000449846">
    <property type="component" value="Unassembled WGS sequence"/>
</dbReference>
<evidence type="ECO:0000313" key="2">
    <source>
        <dbReference type="Proteomes" id="UP000449846"/>
    </source>
</evidence>
<comment type="caution">
    <text evidence="1">The sequence shown here is derived from an EMBL/GenBank/DDBJ whole genome shotgun (WGS) entry which is preliminary data.</text>
</comment>
<keyword evidence="2" id="KW-1185">Reference proteome</keyword>
<dbReference type="SUPFAM" id="SSF51126">
    <property type="entry name" value="Pectin lyase-like"/>
    <property type="match status" value="1"/>
</dbReference>
<reference evidence="1 2" key="1">
    <citation type="submission" date="2019-11" db="EMBL/GenBank/DDBJ databases">
        <authorList>
            <person name="Dong K."/>
        </authorList>
    </citation>
    <scope>NUCLEOTIDE SEQUENCE [LARGE SCALE GENOMIC DNA]</scope>
    <source>
        <strain evidence="1 2">NBRC 112902</strain>
    </source>
</reference>
<dbReference type="OrthoDB" id="134981at2"/>
<accession>A0A844HKF0</accession>
<evidence type="ECO:0000313" key="1">
    <source>
        <dbReference type="EMBL" id="MTH59478.1"/>
    </source>
</evidence>
<sequence>MEGDFSRGHRPDAKRGRSYRRVLARQGAALLDSDLNALMDLGDRIDRQGITHLACAAGSTDLGFLVTPGRMLAIFDPELGQPFTPTAPATAVRDFSRKYLDRFPGLRINGGGGSVAVTLRAPLTAATACRVWLRADQPVSATVGGTVIALPGGGNFAPYPVTLNGATVTLLPGPQPYALALIETAAPVTGPAVLNWCAGEYQIGGLIAPATDAAWPDLSGPAGAAMLAASGGAVGARLVAYLELSERVVTAIEDPGLREQALGPGRETTSRSALLAQVKLATVSGLTDAAVAGAFARQVQPSGRVTFGTSAGADAADPCDLPVPGGYSGTENRLYRLQVHEASAAMTRFKWSRDNAAGLWPCTLMPDQPPGAMVTHVRVAASDPLRAGDLVELTSEAVERGDATPASLDAAGLHRPLRAQGRLFRLEGGEIVAGSQREFQLLDPATELPVSPFDPAPFGTLGLKLRQWSGLLERPGTGAASLTLESGLIADVTGAFEPGDWWQAEARVLAPQANGPAVTTAHGPERQFAPLALLERGAANTPLILLAWLDTRSRKLCQQEADFTGYDGDRVGSDADTVQEALDELFLRLSDGCGEIAVPLGAPVQAVIDTIPAGGSARICLNAGTRTLTETIVVADKGDLIVGGIGPGTVLTGNLRRLIRFERCASVDLRDFALAAQGTGPGAVVDFVDCGEVRMDQIRITAAGPVPAGASAVRQVSGTARPTRGFAMRRCTLSLGMHDTGVTASDPGHAEIADNDILIRPEALNFPAALQAGGPVLQAAGAVMMDRLHFYDDDGGFDFVGGPSLDIALPGFTMARHGIALSNAMWGRDTLSFGTHVTLDAHLWEHISELNQPPGGSSEPPESMDDFLQGFRQRLVLTLFGLGGGAQIPADLLGNFNTVRSGLTASNQTIHGSAGIVVAASRGPKRAEPRNQPIAELLATPGQSARITGNRVSGFAQGVRVAASGNGSDRSNFLFFESVEVSENRISLRLPWQARQRGGIRIGHALGLRVIGNRVVDPFYVARSDGEPPIGLDSEGIRLWGWYGPMVETRGNFSHGVAVGIRWHPLGRTEPLWGRPDVFMRRFDANAYSGMGQSSEPAILP</sequence>
<protein>
    <submittedName>
        <fullName evidence="1">Uncharacterized protein</fullName>
    </submittedName>
</protein>
<proteinExistence type="predicted"/>
<dbReference type="RefSeq" id="WP_155039415.1">
    <property type="nucleotide sequence ID" value="NZ_JBHGCD010000003.1"/>
</dbReference>
<gene>
    <name evidence="1" type="ORF">GL300_09650</name>
</gene>
<name>A0A844HKF0_9RHOB</name>